<evidence type="ECO:0000256" key="2">
    <source>
        <dbReference type="ARBA" id="ARBA00023002"/>
    </source>
</evidence>
<dbReference type="InterPro" id="IPR002347">
    <property type="entry name" value="SDR_fam"/>
</dbReference>
<dbReference type="SUPFAM" id="SSF51735">
    <property type="entry name" value="NAD(P)-binding Rossmann-fold domains"/>
    <property type="match status" value="1"/>
</dbReference>
<dbReference type="PRINTS" id="PR00081">
    <property type="entry name" value="GDHRDH"/>
</dbReference>
<dbReference type="Pfam" id="PF13561">
    <property type="entry name" value="adh_short_C2"/>
    <property type="match status" value="1"/>
</dbReference>
<protein>
    <submittedName>
        <fullName evidence="4">KR domain-containing protein</fullName>
    </submittedName>
    <submittedName>
        <fullName evidence="3">SDR family oxidoreductase</fullName>
    </submittedName>
</protein>
<gene>
    <name evidence="3" type="ORF">M5X16_21155</name>
    <name evidence="4" type="ORF">PC41400_16095</name>
</gene>
<dbReference type="Gene3D" id="3.40.50.720">
    <property type="entry name" value="NAD(P)-binding Rossmann-like Domain"/>
    <property type="match status" value="1"/>
</dbReference>
<dbReference type="EMBL" id="CP026520">
    <property type="protein sequence ID" value="QAV19117.1"/>
    <property type="molecule type" value="Genomic_DNA"/>
</dbReference>
<evidence type="ECO:0000313" key="4">
    <source>
        <dbReference type="EMBL" id="QAV19117.1"/>
    </source>
</evidence>
<dbReference type="Proteomes" id="UP001527202">
    <property type="component" value="Unassembled WGS sequence"/>
</dbReference>
<proteinExistence type="inferred from homology"/>
<name>A0A410WXU2_9BACL</name>
<dbReference type="KEGG" id="pchi:PC41400_16095"/>
<dbReference type="EMBL" id="JAMDMJ010000029">
    <property type="protein sequence ID" value="MCY9598260.1"/>
    <property type="molecule type" value="Genomic_DNA"/>
</dbReference>
<dbReference type="PANTHER" id="PTHR43639">
    <property type="entry name" value="OXIDOREDUCTASE, SHORT-CHAIN DEHYDROGENASE/REDUCTASE FAMILY (AFU_ORTHOLOGUE AFUA_5G02870)"/>
    <property type="match status" value="1"/>
</dbReference>
<evidence type="ECO:0000313" key="6">
    <source>
        <dbReference type="Proteomes" id="UP001527202"/>
    </source>
</evidence>
<accession>A0A410WXU2</accession>
<sequence>MQNLREKTALVTGASRGIGKAIAKRLAHDGAWVAVHYGRDKKAAEQTVAEITESGGRAFSVQADLGSMMGVERLFEQLDTLTIKHTGSTSLDILVNNAGIGTQGSIETTTEKQFDELIAVNIKAPFFIIQKALPRLRTGGRIVNISSAETRIAFPASIAYGLTKGALNTMTLPLAKQLGERGITVNTILPGYTETDINAEILSDPSVREYAVGMTALGRLGHVSDIADAAAFLASEESRWVTAQILDVSGGIRL</sequence>
<evidence type="ECO:0000313" key="5">
    <source>
        <dbReference type="Proteomes" id="UP000288943"/>
    </source>
</evidence>
<dbReference type="InterPro" id="IPR036291">
    <property type="entry name" value="NAD(P)-bd_dom_sf"/>
</dbReference>
<keyword evidence="2" id="KW-0560">Oxidoreductase</keyword>
<comment type="similarity">
    <text evidence="1">Belongs to the short-chain dehydrogenases/reductases (SDR) family.</text>
</comment>
<evidence type="ECO:0000313" key="3">
    <source>
        <dbReference type="EMBL" id="MCY9598260.1"/>
    </source>
</evidence>
<dbReference type="OrthoDB" id="9803333at2"/>
<organism evidence="4 5">
    <name type="scientific">Paenibacillus chitinolyticus</name>
    <dbReference type="NCBI Taxonomy" id="79263"/>
    <lineage>
        <taxon>Bacteria</taxon>
        <taxon>Bacillati</taxon>
        <taxon>Bacillota</taxon>
        <taxon>Bacilli</taxon>
        <taxon>Bacillales</taxon>
        <taxon>Paenibacillaceae</taxon>
        <taxon>Paenibacillus</taxon>
    </lineage>
</organism>
<evidence type="ECO:0000256" key="1">
    <source>
        <dbReference type="ARBA" id="ARBA00006484"/>
    </source>
</evidence>
<dbReference type="RefSeq" id="WP_042225889.1">
    <property type="nucleotide sequence ID" value="NZ_CP026520.1"/>
</dbReference>
<dbReference type="PRINTS" id="PR00080">
    <property type="entry name" value="SDRFAMILY"/>
</dbReference>
<dbReference type="AlphaFoldDB" id="A0A410WXU2"/>
<dbReference type="FunFam" id="3.40.50.720:FF:000084">
    <property type="entry name" value="Short-chain dehydrogenase reductase"/>
    <property type="match status" value="1"/>
</dbReference>
<dbReference type="GeneID" id="95376330"/>
<dbReference type="NCBIfam" id="NF009387">
    <property type="entry name" value="PRK12746.1"/>
    <property type="match status" value="1"/>
</dbReference>
<reference evidence="3 6" key="2">
    <citation type="submission" date="2022-05" db="EMBL/GenBank/DDBJ databases">
        <title>Genome Sequencing of Bee-Associated Microbes.</title>
        <authorList>
            <person name="Dunlap C."/>
        </authorList>
    </citation>
    <scope>NUCLEOTIDE SEQUENCE [LARGE SCALE GENOMIC DNA]</scope>
    <source>
        <strain evidence="3 6">NRRL B-23120</strain>
    </source>
</reference>
<dbReference type="PANTHER" id="PTHR43639:SF1">
    <property type="entry name" value="SHORT-CHAIN DEHYDROGENASE_REDUCTASE FAMILY PROTEIN"/>
    <property type="match status" value="1"/>
</dbReference>
<reference evidence="4 5" key="1">
    <citation type="submission" date="2018-01" db="EMBL/GenBank/DDBJ databases">
        <title>The whole genome sequencing and assembly of Paenibacillus chitinolyticus KCCM 41400 strain.</title>
        <authorList>
            <person name="Kim J.-Y."/>
            <person name="Park M.-K."/>
            <person name="Lee Y.-J."/>
            <person name="Yi H."/>
            <person name="Bahn Y.-S."/>
            <person name="Kim J.F."/>
            <person name="Lee D.-W."/>
        </authorList>
    </citation>
    <scope>NUCLEOTIDE SEQUENCE [LARGE SCALE GENOMIC DNA]</scope>
    <source>
        <strain evidence="4 5">KCCM 41400</strain>
    </source>
</reference>
<dbReference type="Proteomes" id="UP000288943">
    <property type="component" value="Chromosome"/>
</dbReference>
<dbReference type="GO" id="GO:0016491">
    <property type="term" value="F:oxidoreductase activity"/>
    <property type="evidence" value="ECO:0007669"/>
    <property type="project" value="UniProtKB-KW"/>
</dbReference>
<dbReference type="GO" id="GO:0008206">
    <property type="term" value="P:bile acid metabolic process"/>
    <property type="evidence" value="ECO:0007669"/>
    <property type="project" value="UniProtKB-ARBA"/>
</dbReference>
<keyword evidence="6" id="KW-1185">Reference proteome</keyword>